<feature type="non-terminal residue" evidence="1">
    <location>
        <position position="161"/>
    </location>
</feature>
<dbReference type="AlphaFoldDB" id="A0A2G9RPJ4"/>
<proteinExistence type="predicted"/>
<sequence>MREAEERREASGRTSRDDIFLRLLHISALHSWASSIWEQGAASSRENLSLPATHHRSSALTARRTPLRYSGEQRDDISHCPPRITALLLSLNGPVLLAFHQCSINAHLVALADMASDNPHQLARDVASDNLQMVAGGVASDNLQMVERDVASDNLKMVAGD</sequence>
<dbReference type="EMBL" id="KV935554">
    <property type="protein sequence ID" value="PIO29777.1"/>
    <property type="molecule type" value="Genomic_DNA"/>
</dbReference>
<reference evidence="2" key="1">
    <citation type="journal article" date="2017" name="Nat. Commun.">
        <title>The North American bullfrog draft genome provides insight into hormonal regulation of long noncoding RNA.</title>
        <authorList>
            <person name="Hammond S.A."/>
            <person name="Warren R.L."/>
            <person name="Vandervalk B.P."/>
            <person name="Kucuk E."/>
            <person name="Khan H."/>
            <person name="Gibb E.A."/>
            <person name="Pandoh P."/>
            <person name="Kirk H."/>
            <person name="Zhao Y."/>
            <person name="Jones M."/>
            <person name="Mungall A.J."/>
            <person name="Coope R."/>
            <person name="Pleasance S."/>
            <person name="Moore R.A."/>
            <person name="Holt R.A."/>
            <person name="Round J.M."/>
            <person name="Ohora S."/>
            <person name="Walle B.V."/>
            <person name="Veldhoen N."/>
            <person name="Helbing C.C."/>
            <person name="Birol I."/>
        </authorList>
    </citation>
    <scope>NUCLEOTIDE SEQUENCE [LARGE SCALE GENOMIC DNA]</scope>
</reference>
<name>A0A2G9RPJ4_AQUCT</name>
<dbReference type="Proteomes" id="UP000228934">
    <property type="component" value="Unassembled WGS sequence"/>
</dbReference>
<keyword evidence="2" id="KW-1185">Reference proteome</keyword>
<organism evidence="1 2">
    <name type="scientific">Aquarana catesbeiana</name>
    <name type="common">American bullfrog</name>
    <name type="synonym">Rana catesbeiana</name>
    <dbReference type="NCBI Taxonomy" id="8400"/>
    <lineage>
        <taxon>Eukaryota</taxon>
        <taxon>Metazoa</taxon>
        <taxon>Chordata</taxon>
        <taxon>Craniata</taxon>
        <taxon>Vertebrata</taxon>
        <taxon>Euteleostomi</taxon>
        <taxon>Amphibia</taxon>
        <taxon>Batrachia</taxon>
        <taxon>Anura</taxon>
        <taxon>Neobatrachia</taxon>
        <taxon>Ranoidea</taxon>
        <taxon>Ranidae</taxon>
        <taxon>Aquarana</taxon>
    </lineage>
</organism>
<gene>
    <name evidence="1" type="ORF">AB205_0061350</name>
</gene>
<evidence type="ECO:0000313" key="1">
    <source>
        <dbReference type="EMBL" id="PIO29777.1"/>
    </source>
</evidence>
<protein>
    <submittedName>
        <fullName evidence="1">Uncharacterized protein</fullName>
    </submittedName>
</protein>
<accession>A0A2G9RPJ4</accession>
<evidence type="ECO:0000313" key="2">
    <source>
        <dbReference type="Proteomes" id="UP000228934"/>
    </source>
</evidence>